<evidence type="ECO:0000313" key="2">
    <source>
        <dbReference type="EMBL" id="MEE2526919.1"/>
    </source>
</evidence>
<feature type="chain" id="PRO_5047063791" description="DUF3108 domain-containing protein" evidence="1">
    <location>
        <begin position="21"/>
        <end position="245"/>
    </location>
</feature>
<dbReference type="RefSeq" id="WP_330199583.1">
    <property type="nucleotide sequence ID" value="NZ_JAZDRP010000007.1"/>
</dbReference>
<keyword evidence="1" id="KW-0732">Signal</keyword>
<proteinExistence type="predicted"/>
<feature type="signal peptide" evidence="1">
    <location>
        <begin position="1"/>
        <end position="20"/>
    </location>
</feature>
<accession>A0ABU7LUA8</accession>
<organism evidence="2 3">
    <name type="scientific">Hyphobacterium lacteum</name>
    <dbReference type="NCBI Taxonomy" id="3116575"/>
    <lineage>
        <taxon>Bacteria</taxon>
        <taxon>Pseudomonadati</taxon>
        <taxon>Pseudomonadota</taxon>
        <taxon>Alphaproteobacteria</taxon>
        <taxon>Maricaulales</taxon>
        <taxon>Maricaulaceae</taxon>
        <taxon>Hyphobacterium</taxon>
    </lineage>
</organism>
<reference evidence="2 3" key="1">
    <citation type="submission" date="2024-01" db="EMBL/GenBank/DDBJ databases">
        <title>Hyphobacterium bacterium isolated from marine sediment.</title>
        <authorList>
            <person name="Zhao S."/>
        </authorList>
    </citation>
    <scope>NUCLEOTIDE SEQUENCE [LARGE SCALE GENOMIC DNA]</scope>
    <source>
        <strain evidence="3">HN65</strain>
    </source>
</reference>
<gene>
    <name evidence="2" type="ORF">V0U79_11100</name>
</gene>
<dbReference type="EMBL" id="JAZDRP010000007">
    <property type="protein sequence ID" value="MEE2526919.1"/>
    <property type="molecule type" value="Genomic_DNA"/>
</dbReference>
<dbReference type="Proteomes" id="UP001354971">
    <property type="component" value="Unassembled WGS sequence"/>
</dbReference>
<evidence type="ECO:0000313" key="3">
    <source>
        <dbReference type="Proteomes" id="UP001354971"/>
    </source>
</evidence>
<evidence type="ECO:0000256" key="1">
    <source>
        <dbReference type="SAM" id="SignalP"/>
    </source>
</evidence>
<protein>
    <recommendedName>
        <fullName evidence="4">DUF3108 domain-containing protein</fullName>
    </recommendedName>
</protein>
<evidence type="ECO:0008006" key="4">
    <source>
        <dbReference type="Google" id="ProtNLM"/>
    </source>
</evidence>
<comment type="caution">
    <text evidence="2">The sequence shown here is derived from an EMBL/GenBank/DDBJ whole genome shotgun (WGS) entry which is preliminary data.</text>
</comment>
<sequence length="245" mass="26689">MKAFHLALLATAVLSAPSLAQEDWRREAAAALPETGELHLQLLYEDEADGFMRLGWQRDDEGGVLRYYDRTMWASPEIYETMGASVDLETLAPIDVAIRFHQQSAILSVEAVAQDGVMTGGRSIIQPFVGEQAAPINVPVTEGMVMREAVFLLAQTLPLEAGDSISFDWFASMAGTAASVTITAVDGGRIDTLSGRHDTIRLELRGSVPENDIYVTDTDGVRQVVRIDVLGQPMRFEALPVPAED</sequence>
<name>A0ABU7LUA8_9PROT</name>
<keyword evidence="3" id="KW-1185">Reference proteome</keyword>